<dbReference type="AlphaFoldDB" id="A0A1T4VWJ2"/>
<dbReference type="InterPro" id="IPR023753">
    <property type="entry name" value="FAD/NAD-binding_dom"/>
</dbReference>
<protein>
    <submittedName>
        <fullName evidence="2">Glutamate synthase (NADPH/NADH) small chain</fullName>
    </submittedName>
</protein>
<sequence length="352" mass="37854">MMKGMNYALFRSAPAASNGRRVAIVGAGPSGLAAAGYLCCQGYHVEVFDKLPKAGGLLYYGIPDFRLPVERTAKAAERLQNEYGVVFHPCVKVVAADETGHDEGDELVQETVVLDALRQDFDAVLLCTGSWRSRKLNIPGEDLPEVLSGLEFLFPLRGKSSGADVTRSDVKGKRVAVIGAGLSAVDAADCALRGDAETVYMLYRRTSNEAPAGPYEIALLQDRGLIWKELAMPSQVLGEEHVCGLEFIQCSLGDPDASGRRSPVPMDCAPEVLDVDIVIPAVGEVPTVPDADHTELMKVRRQATAWPRMTPLDGVFLAGDALNGPSKIGWAVTSGLEAARSLEEWLDWTAEN</sequence>
<dbReference type="Proteomes" id="UP000189733">
    <property type="component" value="Unassembled WGS sequence"/>
</dbReference>
<dbReference type="GO" id="GO:0016491">
    <property type="term" value="F:oxidoreductase activity"/>
    <property type="evidence" value="ECO:0007669"/>
    <property type="project" value="InterPro"/>
</dbReference>
<dbReference type="PANTHER" id="PTHR42783:SF3">
    <property type="entry name" value="GLUTAMATE SYNTHASE [NADPH] SMALL CHAIN-RELATED"/>
    <property type="match status" value="1"/>
</dbReference>
<dbReference type="SUPFAM" id="SSF51971">
    <property type="entry name" value="Nucleotide-binding domain"/>
    <property type="match status" value="2"/>
</dbReference>
<keyword evidence="3" id="KW-1185">Reference proteome</keyword>
<dbReference type="InterPro" id="IPR036188">
    <property type="entry name" value="FAD/NAD-bd_sf"/>
</dbReference>
<dbReference type="Pfam" id="PF07992">
    <property type="entry name" value="Pyr_redox_2"/>
    <property type="match status" value="1"/>
</dbReference>
<proteinExistence type="predicted"/>
<dbReference type="NCBIfam" id="NF009409">
    <property type="entry name" value="PRK12770.1"/>
    <property type="match status" value="1"/>
</dbReference>
<dbReference type="Gene3D" id="3.50.50.60">
    <property type="entry name" value="FAD/NAD(P)-binding domain"/>
    <property type="match status" value="2"/>
</dbReference>
<dbReference type="RefSeq" id="WP_233812728.1">
    <property type="nucleotide sequence ID" value="NZ_FUYA01000003.1"/>
</dbReference>
<accession>A0A1T4VWJ2</accession>
<gene>
    <name evidence="2" type="ORF">SAMN02745702_01099</name>
</gene>
<evidence type="ECO:0000313" key="3">
    <source>
        <dbReference type="Proteomes" id="UP000189733"/>
    </source>
</evidence>
<name>A0A1T4VWJ2_9BACT</name>
<evidence type="ECO:0000313" key="2">
    <source>
        <dbReference type="EMBL" id="SKA69307.1"/>
    </source>
</evidence>
<dbReference type="EMBL" id="FUYA01000003">
    <property type="protein sequence ID" value="SKA69307.1"/>
    <property type="molecule type" value="Genomic_DNA"/>
</dbReference>
<evidence type="ECO:0000259" key="1">
    <source>
        <dbReference type="Pfam" id="PF07992"/>
    </source>
</evidence>
<organism evidence="2 3">
    <name type="scientific">Desulfobaculum bizertense DSM 18034</name>
    <dbReference type="NCBI Taxonomy" id="1121442"/>
    <lineage>
        <taxon>Bacteria</taxon>
        <taxon>Pseudomonadati</taxon>
        <taxon>Thermodesulfobacteriota</taxon>
        <taxon>Desulfovibrionia</taxon>
        <taxon>Desulfovibrionales</taxon>
        <taxon>Desulfovibrionaceae</taxon>
        <taxon>Desulfobaculum</taxon>
    </lineage>
</organism>
<dbReference type="STRING" id="1121442.SAMN02745702_01099"/>
<dbReference type="PANTHER" id="PTHR42783">
    <property type="entry name" value="GLUTAMATE SYNTHASE [NADPH] SMALL CHAIN"/>
    <property type="match status" value="1"/>
</dbReference>
<dbReference type="PRINTS" id="PR00419">
    <property type="entry name" value="ADXRDTASE"/>
</dbReference>
<feature type="domain" description="FAD/NAD(P)-binding" evidence="1">
    <location>
        <begin position="21"/>
        <end position="334"/>
    </location>
</feature>
<reference evidence="2 3" key="1">
    <citation type="submission" date="2017-02" db="EMBL/GenBank/DDBJ databases">
        <authorList>
            <person name="Peterson S.W."/>
        </authorList>
    </citation>
    <scope>NUCLEOTIDE SEQUENCE [LARGE SCALE GENOMIC DNA]</scope>
    <source>
        <strain evidence="2 3">DSM 18034</strain>
    </source>
</reference>